<dbReference type="OrthoDB" id="1435799at2759"/>
<reference evidence="2" key="1">
    <citation type="journal article" date="2025" name="Foods">
        <title>Unveiling the Microbial Signatures of Arabica Coffee Cherries: Insights into Ripeness Specific Diversity, Functional Traits, and Implications for Quality and Safety.</title>
        <authorList>
            <consortium name="RefSeq"/>
            <person name="Tenea G.N."/>
            <person name="Cifuentes V."/>
            <person name="Reyes P."/>
            <person name="Cevallos-Vallejos M."/>
        </authorList>
    </citation>
    <scope>NUCLEOTIDE SEQUENCE [LARGE SCALE GENOMIC DNA]</scope>
</reference>
<dbReference type="Gene3D" id="1.20.1280.50">
    <property type="match status" value="1"/>
</dbReference>
<dbReference type="InterPro" id="IPR050796">
    <property type="entry name" value="SCF_F-box_component"/>
</dbReference>
<dbReference type="SUPFAM" id="SSF50965">
    <property type="entry name" value="Galactose oxidase, central domain"/>
    <property type="match status" value="1"/>
</dbReference>
<dbReference type="InterPro" id="IPR036047">
    <property type="entry name" value="F-box-like_dom_sf"/>
</dbReference>
<name>A0A6P6TB84_COFAR</name>
<dbReference type="PANTHER" id="PTHR31672:SF13">
    <property type="entry name" value="F-BOX PROTEIN CPR30-LIKE"/>
    <property type="match status" value="1"/>
</dbReference>
<reference evidence="3" key="2">
    <citation type="submission" date="2025-08" db="UniProtKB">
        <authorList>
            <consortium name="RefSeq"/>
        </authorList>
    </citation>
    <scope>IDENTIFICATION</scope>
    <source>
        <tissue evidence="3">Leaves</tissue>
    </source>
</reference>
<evidence type="ECO:0000313" key="2">
    <source>
        <dbReference type="Proteomes" id="UP001652660"/>
    </source>
</evidence>
<accession>A0A6P6TB84</accession>
<dbReference type="InterPro" id="IPR011043">
    <property type="entry name" value="Gal_Oxase/kelch_b-propeller"/>
</dbReference>
<dbReference type="RefSeq" id="XP_027075709.2">
    <property type="nucleotide sequence ID" value="XM_027219908.2"/>
</dbReference>
<dbReference type="NCBIfam" id="TIGR01640">
    <property type="entry name" value="F_box_assoc_1"/>
    <property type="match status" value="1"/>
</dbReference>
<proteinExistence type="predicted"/>
<dbReference type="Pfam" id="PF08268">
    <property type="entry name" value="FBA_3"/>
    <property type="match status" value="1"/>
</dbReference>
<organism evidence="2 3">
    <name type="scientific">Coffea arabica</name>
    <name type="common">Arabian coffee</name>
    <dbReference type="NCBI Taxonomy" id="13443"/>
    <lineage>
        <taxon>Eukaryota</taxon>
        <taxon>Viridiplantae</taxon>
        <taxon>Streptophyta</taxon>
        <taxon>Embryophyta</taxon>
        <taxon>Tracheophyta</taxon>
        <taxon>Spermatophyta</taxon>
        <taxon>Magnoliopsida</taxon>
        <taxon>eudicotyledons</taxon>
        <taxon>Gunneridae</taxon>
        <taxon>Pentapetalae</taxon>
        <taxon>asterids</taxon>
        <taxon>lamiids</taxon>
        <taxon>Gentianales</taxon>
        <taxon>Rubiaceae</taxon>
        <taxon>Ixoroideae</taxon>
        <taxon>Gardenieae complex</taxon>
        <taxon>Bertiereae - Coffeeae clade</taxon>
        <taxon>Coffeeae</taxon>
        <taxon>Coffea</taxon>
    </lineage>
</organism>
<dbReference type="InterPro" id="IPR013187">
    <property type="entry name" value="F-box-assoc_dom_typ3"/>
</dbReference>
<dbReference type="AlphaFoldDB" id="A0A6P6TB84"/>
<dbReference type="InterPro" id="IPR001810">
    <property type="entry name" value="F-box_dom"/>
</dbReference>
<evidence type="ECO:0000313" key="3">
    <source>
        <dbReference type="RefSeq" id="XP_027075709.2"/>
    </source>
</evidence>
<feature type="domain" description="F-box" evidence="1">
    <location>
        <begin position="15"/>
        <end position="56"/>
    </location>
</feature>
<sequence>MEADEPSNPSILHSLPDDIISFCILTCLPVKTLIRLTCVCKAWRNLINSDPEFIKSHLQQSLQNKAPRKIYMRNWITCCPCHPTMPNLDAPRFANPDNQRTIIHQRDEFMYLGIQMYVVGSSNGLLCILQDCCCSRDSILYLWNRALGQFKLLPRSICTGYWTIAVGFGYDPGTDDYIVAKACRLKVVPEGYVSYKVGIYTLRNLSWKTITFDTVPGAPRRIERYDRVGVIHEGFLYWISGTDEEGCIWLNAFDMKREIFQVITVPSYVPVNSYRRLRLFRGCVSVSGFTSGEFELWAMKEEGSWVKQFVITRNSDMVIWPHLSTTDVTSGGKILAFQAHHTAAIRKESGRLVLYDPDSQMIEDAISGVAYHDIKPSWLWFKYFVVDNYVESLVRVIPDGERKISKESQEIIDSYANGEEEKTKKNSRKLFGCFVCRD</sequence>
<dbReference type="GeneID" id="113699540"/>
<gene>
    <name evidence="3" type="primary">LOC113699540</name>
</gene>
<protein>
    <submittedName>
        <fullName evidence="3">F-box/kelch-repeat protein At3g23880-like</fullName>
    </submittedName>
</protein>
<evidence type="ECO:0000259" key="1">
    <source>
        <dbReference type="SMART" id="SM00256"/>
    </source>
</evidence>
<dbReference type="SUPFAM" id="SSF81383">
    <property type="entry name" value="F-box domain"/>
    <property type="match status" value="1"/>
</dbReference>
<dbReference type="Pfam" id="PF00646">
    <property type="entry name" value="F-box"/>
    <property type="match status" value="1"/>
</dbReference>
<dbReference type="SMART" id="SM00256">
    <property type="entry name" value="FBOX"/>
    <property type="match status" value="1"/>
</dbReference>
<dbReference type="Proteomes" id="UP001652660">
    <property type="component" value="Chromosome 7c"/>
</dbReference>
<keyword evidence="2" id="KW-1185">Reference proteome</keyword>
<dbReference type="PANTHER" id="PTHR31672">
    <property type="entry name" value="BNACNNG10540D PROTEIN"/>
    <property type="match status" value="1"/>
</dbReference>
<dbReference type="InterPro" id="IPR017451">
    <property type="entry name" value="F-box-assoc_interact_dom"/>
</dbReference>